<dbReference type="Gene3D" id="2.40.30.10">
    <property type="entry name" value="Translation factors"/>
    <property type="match status" value="1"/>
</dbReference>
<keyword evidence="6 17" id="KW-0001">2Fe-2S</keyword>
<evidence type="ECO:0000256" key="1">
    <source>
        <dbReference type="ARBA" id="ARBA00004715"/>
    </source>
</evidence>
<dbReference type="EMBL" id="PJNH01000001">
    <property type="protein sequence ID" value="PKR79368.1"/>
    <property type="molecule type" value="Genomic_DNA"/>
</dbReference>
<keyword evidence="4" id="KW-0813">Transport</keyword>
<dbReference type="PANTHER" id="PTHR43513:SF3">
    <property type="entry name" value="DIHYDROOROTATE DEHYDROGENASE B (NAD(+)), ELECTRON TRANSFER SUBUNIT-RELATED"/>
    <property type="match status" value="1"/>
</dbReference>
<feature type="binding site" evidence="17">
    <location>
        <position position="206"/>
    </location>
    <ligand>
        <name>[2Fe-2S] cluster</name>
        <dbReference type="ChEBI" id="CHEBI:190135"/>
    </ligand>
</feature>
<proteinExistence type="inferred from homology"/>
<comment type="cofactor">
    <cofactor evidence="13">
        <name>[2Fe-2S] cluster</name>
        <dbReference type="ChEBI" id="CHEBI:190135"/>
    </cofactor>
</comment>
<dbReference type="Pfam" id="PF00175">
    <property type="entry name" value="NAD_binding_1"/>
    <property type="match status" value="1"/>
</dbReference>
<keyword evidence="11 17" id="KW-0408">Iron</keyword>
<dbReference type="Gene3D" id="3.40.50.80">
    <property type="entry name" value="Nucleotide-binding domain of ferredoxin-NADP reductase (FNR) module"/>
    <property type="match status" value="1"/>
</dbReference>
<dbReference type="InterPro" id="IPR017927">
    <property type="entry name" value="FAD-bd_FR_type"/>
</dbReference>
<dbReference type="AlphaFoldDB" id="A0A2I0QYI0"/>
<protein>
    <recommendedName>
        <fullName evidence="14">Dihydroorotate dehydrogenase B (NAD(+)), electron transfer subunit</fullName>
    </recommendedName>
    <alternativeName>
        <fullName evidence="15">Dihydroorotate oxidase B, electron transfer subunit</fullName>
    </alternativeName>
</protein>
<comment type="caution">
    <text evidence="19">The sequence shown here is derived from an EMBL/GenBank/DDBJ whole genome shotgun (WGS) entry which is preliminary data.</text>
</comment>
<evidence type="ECO:0000313" key="19">
    <source>
        <dbReference type="EMBL" id="PKR79368.1"/>
    </source>
</evidence>
<dbReference type="Gene3D" id="2.10.240.10">
    <property type="entry name" value="Dihydroorotate dehydrogenase, electron transfer subunit"/>
    <property type="match status" value="1"/>
</dbReference>
<dbReference type="InterPro" id="IPR017938">
    <property type="entry name" value="Riboflavin_synthase-like_b-brl"/>
</dbReference>
<evidence type="ECO:0000256" key="10">
    <source>
        <dbReference type="ARBA" id="ARBA00022982"/>
    </source>
</evidence>
<dbReference type="InterPro" id="IPR012165">
    <property type="entry name" value="Cyt_c3_hydrogenase_gsu"/>
</dbReference>
<dbReference type="InterPro" id="IPR019480">
    <property type="entry name" value="Dihydroorotate_DH_Fe-S-bd"/>
</dbReference>
<evidence type="ECO:0000256" key="15">
    <source>
        <dbReference type="ARBA" id="ARBA00082223"/>
    </source>
</evidence>
<dbReference type="SUPFAM" id="SSF52343">
    <property type="entry name" value="Ferredoxin reductase-like, C-terminal NADP-linked domain"/>
    <property type="match status" value="1"/>
</dbReference>
<evidence type="ECO:0000256" key="2">
    <source>
        <dbReference type="ARBA" id="ARBA00006422"/>
    </source>
</evidence>
<dbReference type="GO" id="GO:0016491">
    <property type="term" value="F:oxidoreductase activity"/>
    <property type="evidence" value="ECO:0007669"/>
    <property type="project" value="InterPro"/>
</dbReference>
<evidence type="ECO:0000256" key="5">
    <source>
        <dbReference type="ARBA" id="ARBA00022630"/>
    </source>
</evidence>
<comment type="pathway">
    <text evidence="1">Pyrimidine metabolism; UMP biosynthesis via de novo pathway; orotate from (S)-dihydroorotate (NAD(+) route): step 1/1.</text>
</comment>
<dbReference type="GO" id="GO:0051537">
    <property type="term" value="F:2 iron, 2 sulfur cluster binding"/>
    <property type="evidence" value="ECO:0007669"/>
    <property type="project" value="UniProtKB-KW"/>
</dbReference>
<dbReference type="PANTHER" id="PTHR43513">
    <property type="entry name" value="DIHYDROOROTATE DEHYDROGENASE B (NAD(+)), ELECTRON TRANSFER SUBUNIT"/>
    <property type="match status" value="1"/>
</dbReference>
<dbReference type="InterPro" id="IPR039261">
    <property type="entry name" value="FNR_nucleotide-bd"/>
</dbReference>
<feature type="binding site" evidence="17">
    <location>
        <position position="223"/>
    </location>
    <ligand>
        <name>[2Fe-2S] cluster</name>
        <dbReference type="ChEBI" id="CHEBI:190135"/>
    </ligand>
</feature>
<comment type="subunit">
    <text evidence="3">Heterotetramer of 2 PyrK and 2 PyrD type B subunits.</text>
</comment>
<evidence type="ECO:0000256" key="9">
    <source>
        <dbReference type="ARBA" id="ARBA00022975"/>
    </source>
</evidence>
<keyword evidence="12 17" id="KW-0411">Iron-sulfur</keyword>
<dbReference type="GO" id="GO:0046872">
    <property type="term" value="F:metal ion binding"/>
    <property type="evidence" value="ECO:0007669"/>
    <property type="project" value="UniProtKB-KW"/>
</dbReference>
<evidence type="ECO:0000256" key="6">
    <source>
        <dbReference type="ARBA" id="ARBA00022714"/>
    </source>
</evidence>
<feature type="binding site" evidence="17">
    <location>
        <position position="209"/>
    </location>
    <ligand>
        <name>[2Fe-2S] cluster</name>
        <dbReference type="ChEBI" id="CHEBI:190135"/>
    </ligand>
</feature>
<dbReference type="SUPFAM" id="SSF63380">
    <property type="entry name" value="Riboflavin synthase domain-like"/>
    <property type="match status" value="1"/>
</dbReference>
<evidence type="ECO:0000256" key="4">
    <source>
        <dbReference type="ARBA" id="ARBA00022448"/>
    </source>
</evidence>
<evidence type="ECO:0000256" key="17">
    <source>
        <dbReference type="PIRSR" id="PIRSR006816-2"/>
    </source>
</evidence>
<comment type="cofactor">
    <cofactor evidence="17">
        <name>[2Fe-2S] cluster</name>
        <dbReference type="ChEBI" id="CHEBI:190135"/>
    </cofactor>
    <text evidence="17">Binds 1 [2Fe-2S] cluster per subunit.</text>
</comment>
<evidence type="ECO:0000256" key="11">
    <source>
        <dbReference type="ARBA" id="ARBA00023004"/>
    </source>
</evidence>
<dbReference type="InterPro" id="IPR050353">
    <property type="entry name" value="PyrK_electron_transfer"/>
</dbReference>
<dbReference type="GO" id="GO:0006221">
    <property type="term" value="P:pyrimidine nucleotide biosynthetic process"/>
    <property type="evidence" value="ECO:0007669"/>
    <property type="project" value="UniProtKB-KW"/>
</dbReference>
<evidence type="ECO:0000313" key="20">
    <source>
        <dbReference type="Proteomes" id="UP000243524"/>
    </source>
</evidence>
<keyword evidence="9" id="KW-0665">Pyrimidine biosynthesis</keyword>
<dbReference type="Proteomes" id="UP000243524">
    <property type="component" value="Unassembled WGS sequence"/>
</dbReference>
<dbReference type="PROSITE" id="PS51384">
    <property type="entry name" value="FAD_FR"/>
    <property type="match status" value="1"/>
</dbReference>
<reference evidence="19 20" key="1">
    <citation type="submission" date="2017-06" db="EMBL/GenBank/DDBJ databases">
        <title>the draft geome sequence of Illustriluteabacillus marina B3227.</title>
        <authorList>
            <person name="He R.-H."/>
            <person name="Du Z.-J."/>
        </authorList>
    </citation>
    <scope>NUCLEOTIDE SEQUENCE [LARGE SCALE GENOMIC DNA]</scope>
    <source>
        <strain evidence="19 20">B3227</strain>
    </source>
</reference>
<keyword evidence="20" id="KW-1185">Reference proteome</keyword>
<gene>
    <name evidence="19" type="ORF">CEY16_02045</name>
</gene>
<evidence type="ECO:0000259" key="18">
    <source>
        <dbReference type="PROSITE" id="PS51384"/>
    </source>
</evidence>
<feature type="binding site" evidence="17">
    <location>
        <position position="201"/>
    </location>
    <ligand>
        <name>[2Fe-2S] cluster</name>
        <dbReference type="ChEBI" id="CHEBI:190135"/>
    </ligand>
</feature>
<keyword evidence="10" id="KW-0249">Electron transport</keyword>
<evidence type="ECO:0000256" key="13">
    <source>
        <dbReference type="ARBA" id="ARBA00034078"/>
    </source>
</evidence>
<dbReference type="Pfam" id="PF10418">
    <property type="entry name" value="DHODB_Fe-S_bind"/>
    <property type="match status" value="1"/>
</dbReference>
<evidence type="ECO:0000256" key="14">
    <source>
        <dbReference type="ARBA" id="ARBA00069792"/>
    </source>
</evidence>
<dbReference type="PIRSF" id="PIRSF006816">
    <property type="entry name" value="Cyc3_hyd_g"/>
    <property type="match status" value="1"/>
</dbReference>
<dbReference type="InterPro" id="IPR037117">
    <property type="entry name" value="Dihydroorotate_DH_ele_sf"/>
</dbReference>
<evidence type="ECO:0000256" key="7">
    <source>
        <dbReference type="ARBA" id="ARBA00022723"/>
    </source>
</evidence>
<evidence type="ECO:0000256" key="12">
    <source>
        <dbReference type="ARBA" id="ARBA00023014"/>
    </source>
</evidence>
<dbReference type="GO" id="GO:0050660">
    <property type="term" value="F:flavin adenine dinucleotide binding"/>
    <property type="evidence" value="ECO:0007669"/>
    <property type="project" value="InterPro"/>
</dbReference>
<keyword evidence="8 16" id="KW-0274">FAD</keyword>
<dbReference type="FunFam" id="2.10.240.10:FF:000001">
    <property type="entry name" value="Dihydroorotate dehydrogenase B (NAD(+)), electron transfer subunit"/>
    <property type="match status" value="1"/>
</dbReference>
<comment type="similarity">
    <text evidence="2">Belongs to the PyrK family.</text>
</comment>
<keyword evidence="7 17" id="KW-0479">Metal-binding</keyword>
<feature type="binding site" evidence="16">
    <location>
        <begin position="56"/>
        <end position="57"/>
    </location>
    <ligand>
        <name>FAD</name>
        <dbReference type="ChEBI" id="CHEBI:57692"/>
    </ligand>
</feature>
<keyword evidence="5 16" id="KW-0285">Flavoprotein</keyword>
<evidence type="ECO:0000256" key="16">
    <source>
        <dbReference type="PIRSR" id="PIRSR006816-1"/>
    </source>
</evidence>
<accession>A0A2I0QYI0</accession>
<evidence type="ECO:0000256" key="3">
    <source>
        <dbReference type="ARBA" id="ARBA00011669"/>
    </source>
</evidence>
<feature type="binding site" evidence="16">
    <location>
        <begin position="32"/>
        <end position="35"/>
    </location>
    <ligand>
        <name>FAD</name>
        <dbReference type="ChEBI" id="CHEBI:57692"/>
    </ligand>
</feature>
<feature type="domain" description="FAD-binding FR-type" evidence="18">
    <location>
        <begin position="1"/>
        <end position="81"/>
    </location>
</feature>
<organism evidence="19 20">
    <name type="scientific">Halalkalibacillus sediminis</name>
    <dbReference type="NCBI Taxonomy" id="2018042"/>
    <lineage>
        <taxon>Bacteria</taxon>
        <taxon>Bacillati</taxon>
        <taxon>Bacillota</taxon>
        <taxon>Bacilli</taxon>
        <taxon>Bacillales</taxon>
        <taxon>Bacillaceae</taxon>
        <taxon>Halalkalibacillus</taxon>
    </lineage>
</organism>
<dbReference type="CDD" id="cd06218">
    <property type="entry name" value="DHOD_e_trans"/>
    <property type="match status" value="1"/>
</dbReference>
<sequence>MKLKGEMEQLVDQPGRFIHIKIGDGSFHMLRRPISIADVDKENHTITLVYKVTGKGTEWLSERVAGDKVDALGPGGQGFEITEVKNEKILVIGGGVGVPPLYHLTKELVENNDVTVILGFQSKEAVFYEKEFNQFGDRVQTLVVTDDGSYGEKGLVTDIASEFSQDSTRYFTCGPLPMLKAVKNQLVEIPGHISLEERMGCGIGACFACVCHSTNESGYVKVCKDGPVFSSNEVIL</sequence>
<name>A0A2I0QYI0_9BACI</name>
<evidence type="ECO:0000256" key="8">
    <source>
        <dbReference type="ARBA" id="ARBA00022827"/>
    </source>
</evidence>
<dbReference type="InterPro" id="IPR001433">
    <property type="entry name" value="OxRdtase_FAD/NAD-bd"/>
</dbReference>
<comment type="cofactor">
    <cofactor evidence="16">
        <name>FAD</name>
        <dbReference type="ChEBI" id="CHEBI:57692"/>
    </cofactor>
    <text evidence="16">Binds 1 FAD per subunit.</text>
</comment>